<evidence type="ECO:0000256" key="3">
    <source>
        <dbReference type="SAM" id="MobiDB-lite"/>
    </source>
</evidence>
<dbReference type="GO" id="GO:0005524">
    <property type="term" value="F:ATP binding"/>
    <property type="evidence" value="ECO:0007669"/>
    <property type="project" value="UniProtKB-KW"/>
</dbReference>
<dbReference type="InterPro" id="IPR005702">
    <property type="entry name" value="Wzc-like_C"/>
</dbReference>
<dbReference type="AlphaFoldDB" id="A0A3A5HBN2"/>
<dbReference type="NCBIfam" id="TIGR01007">
    <property type="entry name" value="eps_fam"/>
    <property type="match status" value="1"/>
</dbReference>
<dbReference type="InterPro" id="IPR033756">
    <property type="entry name" value="YlxH/NBP35"/>
</dbReference>
<keyword evidence="4" id="KW-0812">Transmembrane</keyword>
<dbReference type="GO" id="GO:0004715">
    <property type="term" value="F:non-membrane spanning protein tyrosine kinase activity"/>
    <property type="evidence" value="ECO:0007669"/>
    <property type="project" value="UniProtKB-EC"/>
</dbReference>
<dbReference type="InterPro" id="IPR050445">
    <property type="entry name" value="Bact_polysacc_biosynth/exp"/>
</dbReference>
<feature type="compositionally biased region" description="Basic residues" evidence="3">
    <location>
        <begin position="14"/>
        <end position="24"/>
    </location>
</feature>
<proteinExistence type="predicted"/>
<dbReference type="PANTHER" id="PTHR32309:SF31">
    <property type="entry name" value="CAPSULAR EXOPOLYSACCHARIDE FAMILY"/>
    <property type="match status" value="1"/>
</dbReference>
<organism evidence="5 6">
    <name type="scientific">Nocardioides cavernaquae</name>
    <dbReference type="NCBI Taxonomy" id="2321396"/>
    <lineage>
        <taxon>Bacteria</taxon>
        <taxon>Bacillati</taxon>
        <taxon>Actinomycetota</taxon>
        <taxon>Actinomycetes</taxon>
        <taxon>Propionibacteriales</taxon>
        <taxon>Nocardioidaceae</taxon>
        <taxon>Nocardioides</taxon>
    </lineage>
</organism>
<evidence type="ECO:0000313" key="5">
    <source>
        <dbReference type="EMBL" id="RJS45387.1"/>
    </source>
</evidence>
<dbReference type="Proteomes" id="UP000276542">
    <property type="component" value="Unassembled WGS sequence"/>
</dbReference>
<keyword evidence="4" id="KW-1133">Transmembrane helix</keyword>
<dbReference type="SUPFAM" id="SSF52540">
    <property type="entry name" value="P-loop containing nucleoside triphosphate hydrolases"/>
    <property type="match status" value="1"/>
</dbReference>
<keyword evidence="5" id="KW-0418">Kinase</keyword>
<evidence type="ECO:0000256" key="4">
    <source>
        <dbReference type="SAM" id="Phobius"/>
    </source>
</evidence>
<feature type="compositionally biased region" description="Low complexity" evidence="3">
    <location>
        <begin position="37"/>
        <end position="47"/>
    </location>
</feature>
<accession>A0A3A5HBN2</accession>
<keyword evidence="4" id="KW-0472">Membrane</keyword>
<dbReference type="InterPro" id="IPR027417">
    <property type="entry name" value="P-loop_NTPase"/>
</dbReference>
<keyword evidence="1" id="KW-0547">Nucleotide-binding</keyword>
<dbReference type="EC" id="2.7.10.2" evidence="5"/>
<dbReference type="EMBL" id="QYRP01000002">
    <property type="protein sequence ID" value="RJS45387.1"/>
    <property type="molecule type" value="Genomic_DNA"/>
</dbReference>
<keyword evidence="2" id="KW-0067">ATP-binding</keyword>
<dbReference type="Gene3D" id="3.40.50.300">
    <property type="entry name" value="P-loop containing nucleotide triphosphate hydrolases"/>
    <property type="match status" value="1"/>
</dbReference>
<evidence type="ECO:0000256" key="2">
    <source>
        <dbReference type="ARBA" id="ARBA00022840"/>
    </source>
</evidence>
<dbReference type="OrthoDB" id="9812433at2"/>
<feature type="transmembrane region" description="Helical" evidence="4">
    <location>
        <begin position="123"/>
        <end position="143"/>
    </location>
</feature>
<evidence type="ECO:0000313" key="6">
    <source>
        <dbReference type="Proteomes" id="UP000276542"/>
    </source>
</evidence>
<protein>
    <submittedName>
        <fullName evidence="5">Polysaccharide biosynthesis tyrosine autokinase</fullName>
        <ecNumber evidence="5">2.7.10.2</ecNumber>
    </submittedName>
</protein>
<feature type="compositionally biased region" description="Low complexity" evidence="3">
    <location>
        <begin position="1"/>
        <end position="10"/>
    </location>
</feature>
<reference evidence="6" key="1">
    <citation type="submission" date="2018-09" db="EMBL/GenBank/DDBJ databases">
        <authorList>
            <person name="Zhu H."/>
        </authorList>
    </citation>
    <scope>NUCLEOTIDE SEQUENCE [LARGE SCALE GENOMIC DNA]</scope>
    <source>
        <strain evidence="6">K1W22B-1</strain>
    </source>
</reference>
<dbReference type="GO" id="GO:0005886">
    <property type="term" value="C:plasma membrane"/>
    <property type="evidence" value="ECO:0007669"/>
    <property type="project" value="TreeGrafter"/>
</dbReference>
<comment type="caution">
    <text evidence="5">The sequence shown here is derived from an EMBL/GenBank/DDBJ whole genome shotgun (WGS) entry which is preliminary data.</text>
</comment>
<keyword evidence="6" id="KW-1185">Reference proteome</keyword>
<sequence length="603" mass="63627">MPRSRLAPCQPRRPPARSRSRHVRPPASPKSRRPVGTLTYARTTPRARPSRRTVRERGPRRRSRRWGRPGRSDGPEGIRTTWGPASVPCAQHRDRRLGPPAIRTAMETYVEISDYLRALRNHWAGAMALTILVGAAAFGFSLLQPKVYAANANGFVGTGSSENGALGSVNDQLAKSRATSYVDIAKSRATAQDVIDDLGLDASPSGLVGRIDVQQPLDTVSLHITARASTPREAQELADAWVRALALQVREIESPNTDKVPDGTPRVIPVESAELPTSPVSPRTDRNTALGLVLGALLGLGYAVLRSTLDRRLRTASDVESRFPVPVVGSIPTSTALRNRDTTDPTRTSYGHEDPSAGEAFRKLRTNLVYMDVDSPPRVLVVTSPKPGDGKSTVAANIAMTLETSGQKVVLIDADLRRPTVADAFGLDPAVGLTSVLSGQVPISLALREVPDRSNLRVLTAGPLPPNPSELLGSKAMGALIRSLAEGPEGGYVIIDAPPLLPVTDAAILSTSADGAFVVVSAGKTLDTELASALGSLESVGARTLGVVINRTAAPGRGYGYYGYYAAVGDKAGAKGAAKARTNVAAEAGAAEGKRAGARRAGR</sequence>
<feature type="compositionally biased region" description="Basic and acidic residues" evidence="3">
    <location>
        <begin position="338"/>
        <end position="355"/>
    </location>
</feature>
<keyword evidence="5" id="KW-0808">Transferase</keyword>
<feature type="region of interest" description="Disordered" evidence="3">
    <location>
        <begin position="1"/>
        <end position="93"/>
    </location>
</feature>
<feature type="compositionally biased region" description="Basic residues" evidence="3">
    <location>
        <begin position="48"/>
        <end position="68"/>
    </location>
</feature>
<gene>
    <name evidence="5" type="ORF">D4739_03575</name>
</gene>
<dbReference type="Pfam" id="PF10609">
    <property type="entry name" value="ParA"/>
    <property type="match status" value="1"/>
</dbReference>
<feature type="region of interest" description="Disordered" evidence="3">
    <location>
        <begin position="335"/>
        <end position="357"/>
    </location>
</feature>
<dbReference type="CDD" id="cd05387">
    <property type="entry name" value="BY-kinase"/>
    <property type="match status" value="1"/>
</dbReference>
<evidence type="ECO:0000256" key="1">
    <source>
        <dbReference type="ARBA" id="ARBA00022741"/>
    </source>
</evidence>
<name>A0A3A5HBN2_9ACTN</name>
<dbReference type="PANTHER" id="PTHR32309">
    <property type="entry name" value="TYROSINE-PROTEIN KINASE"/>
    <property type="match status" value="1"/>
</dbReference>